<dbReference type="EMBL" id="FNEW01000001">
    <property type="protein sequence ID" value="SDJ25298.1"/>
    <property type="molecule type" value="Genomic_DNA"/>
</dbReference>
<comment type="caution">
    <text evidence="1">The sequence shown here is derived from an EMBL/GenBank/DDBJ whole genome shotgun (WGS) entry which is preliminary data.</text>
</comment>
<dbReference type="AlphaFoldDB" id="A0A7Z7FMI5"/>
<organism evidence="1 2">
    <name type="scientific">Agrobacterium fabrum</name>
    <dbReference type="NCBI Taxonomy" id="1176649"/>
    <lineage>
        <taxon>Bacteria</taxon>
        <taxon>Pseudomonadati</taxon>
        <taxon>Pseudomonadota</taxon>
        <taxon>Alphaproteobacteria</taxon>
        <taxon>Hyphomicrobiales</taxon>
        <taxon>Rhizobiaceae</taxon>
        <taxon>Rhizobium/Agrobacterium group</taxon>
        <taxon>Agrobacterium</taxon>
        <taxon>Agrobacterium tumefaciens complex</taxon>
    </lineage>
</organism>
<protein>
    <submittedName>
        <fullName evidence="1">Uncharacterized protein</fullName>
    </submittedName>
</protein>
<proteinExistence type="predicted"/>
<evidence type="ECO:0000313" key="1">
    <source>
        <dbReference type="EMBL" id="SDJ25298.1"/>
    </source>
</evidence>
<name>A0A7Z7FMI5_9HYPH</name>
<dbReference type="RefSeq" id="WP_143528067.1">
    <property type="nucleotide sequence ID" value="NZ_FNEW01000001.1"/>
</dbReference>
<gene>
    <name evidence="1" type="ORF">SAMN05428983_0833</name>
</gene>
<sequence length="474" mass="52444">MEVATILDRLVDDLGDGKKPEENLDFILFELDSIFESAYYEPLDAEEMYGISVATRLTDVVRGLRILSDHHHFEQQLKSSGDATRASLLTASAQPAPIQDKVNQINRRIRLGENEYRQLVLDQPRTSRIEELGFHAERVSDLVDQLRLAGESTLLMAVENLAHAIDGLMDEYADFFSSESADQLRQTFEAASEIAHDLLAETAGTAGVDEPVVTHREQALAPFQFAISGDRLTLQPQQTHPKSGSERIVAAASRALHAHAEDLADDLEGSNHPRLFRAFNRLRAALNDGSNVVEIGMLCATLDGQIRAASEELSDSLLALLLSFSKGVMDFASQFDEWQEFSDNAAEANFEPQDGENYTKIARVLAVELERRQEVDSKVPEALRQVAEWNEKTDSPRSRLSLGRTVLNIITVCFNELVKKPAQMVIGVTGTAIVAIVLHHAAIYAAEISRTPEGSWLRPAVRVIESHVGKLETP</sequence>
<reference evidence="1 2" key="1">
    <citation type="submission" date="2016-10" db="EMBL/GenBank/DDBJ databases">
        <authorList>
            <person name="Varghese N."/>
            <person name="Submissions S."/>
        </authorList>
    </citation>
    <scope>NUCLEOTIDE SEQUENCE [LARGE SCALE GENOMIC DNA]</scope>
    <source>
        <strain evidence="1 2">PDC82</strain>
    </source>
</reference>
<accession>A0A7Z7FMI5</accession>
<dbReference type="Proteomes" id="UP000198917">
    <property type="component" value="Unassembled WGS sequence"/>
</dbReference>
<evidence type="ECO:0000313" key="2">
    <source>
        <dbReference type="Proteomes" id="UP000198917"/>
    </source>
</evidence>